<accession>A0A6J7HLS5</accession>
<keyword evidence="4" id="KW-0812">Transmembrane</keyword>
<evidence type="ECO:0000256" key="4">
    <source>
        <dbReference type="SAM" id="Phobius"/>
    </source>
</evidence>
<feature type="region of interest" description="Disordered" evidence="3">
    <location>
        <begin position="212"/>
        <end position="236"/>
    </location>
</feature>
<reference evidence="5" key="1">
    <citation type="submission" date="2020-05" db="EMBL/GenBank/DDBJ databases">
        <authorList>
            <person name="Chiriac C."/>
            <person name="Salcher M."/>
            <person name="Ghai R."/>
            <person name="Kavagutti S V."/>
        </authorList>
    </citation>
    <scope>NUCLEOTIDE SEQUENCE</scope>
</reference>
<protein>
    <submittedName>
        <fullName evidence="5">Unannotated protein</fullName>
    </submittedName>
</protein>
<evidence type="ECO:0000256" key="3">
    <source>
        <dbReference type="SAM" id="MobiDB-lite"/>
    </source>
</evidence>
<organism evidence="5">
    <name type="scientific">freshwater metagenome</name>
    <dbReference type="NCBI Taxonomy" id="449393"/>
    <lineage>
        <taxon>unclassified sequences</taxon>
        <taxon>metagenomes</taxon>
        <taxon>ecological metagenomes</taxon>
    </lineage>
</organism>
<comment type="subcellular location">
    <subcellularLocation>
        <location evidence="1">Membrane</location>
    </subcellularLocation>
</comment>
<sequence length="236" mass="24790">MSVLSDSARRDDVATAPASPGADPGTEPGGPADVRRPQRRRTLLAAALALVAVVCVALMAWMSFGGRASGTDGALSLPEEREQVMGLTSQFVKRLGTYSPDMLDDSGQMPAYREQVREVITPKFAADFDQEVATAEQLVAQGGITRSADVFATAVSSIDDDSARVLVAGAFTDSYRQGEGEQARVVDQEPLPFRFTVDLVVIEGEWLVDDFSPVSSGEGQGQAPGTAPAPGEGSTP</sequence>
<dbReference type="EMBL" id="CAFBMW010000002">
    <property type="protein sequence ID" value="CAB4916559.1"/>
    <property type="molecule type" value="Genomic_DNA"/>
</dbReference>
<proteinExistence type="predicted"/>
<keyword evidence="4" id="KW-1133">Transmembrane helix</keyword>
<dbReference type="PANTHER" id="PTHR37042:SF4">
    <property type="entry name" value="OUTER MEMBRANE PROTEIN RV1973"/>
    <property type="match status" value="1"/>
</dbReference>
<gene>
    <name evidence="5" type="ORF">UFOPK3662_00339</name>
</gene>
<evidence type="ECO:0000256" key="2">
    <source>
        <dbReference type="ARBA" id="ARBA00023136"/>
    </source>
</evidence>
<name>A0A6J7HLS5_9ZZZZ</name>
<evidence type="ECO:0000313" key="5">
    <source>
        <dbReference type="EMBL" id="CAB4916559.1"/>
    </source>
</evidence>
<feature type="region of interest" description="Disordered" evidence="3">
    <location>
        <begin position="1"/>
        <end position="35"/>
    </location>
</feature>
<evidence type="ECO:0000256" key="1">
    <source>
        <dbReference type="ARBA" id="ARBA00004370"/>
    </source>
</evidence>
<keyword evidence="2 4" id="KW-0472">Membrane</keyword>
<dbReference type="PANTHER" id="PTHR37042">
    <property type="entry name" value="OUTER MEMBRANE PROTEIN RV1973"/>
    <property type="match status" value="1"/>
</dbReference>
<dbReference type="AlphaFoldDB" id="A0A6J7HLS5"/>
<feature type="transmembrane region" description="Helical" evidence="4">
    <location>
        <begin position="43"/>
        <end position="64"/>
    </location>
</feature>
<dbReference type="GO" id="GO:0016020">
    <property type="term" value="C:membrane"/>
    <property type="evidence" value="ECO:0007669"/>
    <property type="project" value="UniProtKB-SubCell"/>
</dbReference>